<sequence length="1055" mass="117906">MIFNHEKAKILLKFLHLPLTFSPKPPATLSQTLQWTLERYYNLPLYGKKINIANNTNNTLNSKSEHTISEHSSKANDDHQLNNNNIIYNEFNNYEWKSYEEIYCQAQEFQIYLEENCSVEVGDLVLICCPTSEEWVIADLACAMAGLVSIPVDPMLGVLKIKQICELTKPKAILCLDSTLFDGVKLDCSVNIVKIGPLQKRSNFDSKLIANLSEKEDETYLFTLQPTSGSTGNVKLTKRTRSNWLKREGNRETILLINSLSSPSSRSWLWTNLMQGGKVAESSLETLISDSQIVHPTQVSSTPIVWDHISSVVRKGTIKPTASLDGTISWMNTLFGPKCRAVTNTGAGLSQSTRELMTSLFGSAFGDGYGSSETGGIAINGKLLPGVQIKLVDVPEMGYYSTDIPYPRGELYVKTSTMFDGYLNDEKTYQGKYQEWFPTGDIIQLLSPDEIQVIDRKSFTMKLKNGKFVSSTSIENSLKSSKLLQVIVIVEQYSGKVISVVVPNWDLFKVFLKEKGVEGLSKSEMCSSEKCRNEVLKELKRIQLSEGCNPDEILRGVLIKENLFSVEDGSLNPSLKISKLELVSKFSKEFQELNSNNVAENENDSIEKYLKILKDIFGHEVSMGNHWTELGTNSITVTMIANKLNSTFDSQISSSQIYRSITVENLAFELFNNTNATHHIEERTLLLQDIQSVLPQTDGTNRAVPPAPPQTVFMTGSSGFLGAYILDNLTKLGVKVICLIRSSPEKFYSRMEYYGISPNKNLIELVKGDISKPLFGLSVIEFNNIREKTHSIIHSASNVNWLLPYSALRHTNTLPVKTIMLLSNSNIPIHYISSIACAEPGSCETLIPDIPHDPASMGYGTSKWASEYLLSRYSKQDQGSVVIYRPGHLVPTSVDQVVGLNENDFVSVLISGCIKAKAFPPYSGAVEWTSVGTTASLIVQSVMKQKGPLPSEFNIFSPLSTNYEDLYQAILLEGYELKKCNKDEWNNILKQKDNPLNSVSFLLVDGLKGTNLSKRFTSSNIKYLERDLSWPAISIQNIRNWISHLQRIKLIPPPK</sequence>
<reference evidence="4 5" key="1">
    <citation type="journal article" date="2010" name="Cell">
        <title>The genome of Naegleria gruberi illuminates early eukaryotic versatility.</title>
        <authorList>
            <person name="Fritz-Laylin L.K."/>
            <person name="Prochnik S.E."/>
            <person name="Ginger M.L."/>
            <person name="Dacks J.B."/>
            <person name="Carpenter M.L."/>
            <person name="Field M.C."/>
            <person name="Kuo A."/>
            <person name="Paredez A."/>
            <person name="Chapman J."/>
            <person name="Pham J."/>
            <person name="Shu S."/>
            <person name="Neupane R."/>
            <person name="Cipriano M."/>
            <person name="Mancuso J."/>
            <person name="Tu H."/>
            <person name="Salamov A."/>
            <person name="Lindquist E."/>
            <person name="Shapiro H."/>
            <person name="Lucas S."/>
            <person name="Grigoriev I.V."/>
            <person name="Cande W.Z."/>
            <person name="Fulton C."/>
            <person name="Rokhsar D.S."/>
            <person name="Dawson S.C."/>
        </authorList>
    </citation>
    <scope>NUCLEOTIDE SEQUENCE [LARGE SCALE GENOMIC DNA]</scope>
    <source>
        <strain evidence="4 5">NEG-M</strain>
    </source>
</reference>
<dbReference type="OMA" id="WASEYLL"/>
<dbReference type="Gene3D" id="3.40.50.720">
    <property type="entry name" value="NAD(P)-binding Rossmann-like Domain"/>
    <property type="match status" value="1"/>
</dbReference>
<dbReference type="Proteomes" id="UP000006671">
    <property type="component" value="Unassembled WGS sequence"/>
</dbReference>
<dbReference type="SUPFAM" id="SSF47336">
    <property type="entry name" value="ACP-like"/>
    <property type="match status" value="1"/>
</dbReference>
<dbReference type="AlphaFoldDB" id="D2VBE7"/>
<dbReference type="InterPro" id="IPR036291">
    <property type="entry name" value="NAD(P)-bd_dom_sf"/>
</dbReference>
<accession>D2VBE7</accession>
<dbReference type="EMBL" id="GG738861">
    <property type="protein sequence ID" value="EFC45783.1"/>
    <property type="molecule type" value="Genomic_DNA"/>
</dbReference>
<dbReference type="SUPFAM" id="SSF56801">
    <property type="entry name" value="Acetyl-CoA synthetase-like"/>
    <property type="match status" value="1"/>
</dbReference>
<dbReference type="InterPro" id="IPR009081">
    <property type="entry name" value="PP-bd_ACP"/>
</dbReference>
<dbReference type="InterPro" id="IPR000873">
    <property type="entry name" value="AMP-dep_synth/lig_dom"/>
</dbReference>
<dbReference type="VEuPathDB" id="AmoebaDB:NAEGRDRAFT_66188"/>
<keyword evidence="5" id="KW-1185">Reference proteome</keyword>
<dbReference type="GeneID" id="8859008"/>
<dbReference type="InterPro" id="IPR036736">
    <property type="entry name" value="ACP-like_sf"/>
</dbReference>
<dbReference type="SUPFAM" id="SSF51735">
    <property type="entry name" value="NAD(P)-binding Rossmann-fold domains"/>
    <property type="match status" value="1"/>
</dbReference>
<evidence type="ECO:0000259" key="3">
    <source>
        <dbReference type="PROSITE" id="PS50075"/>
    </source>
</evidence>
<proteinExistence type="predicted"/>
<dbReference type="GO" id="GO:0005524">
    <property type="term" value="F:ATP binding"/>
    <property type="evidence" value="ECO:0007669"/>
    <property type="project" value="UniProtKB-KW"/>
</dbReference>
<dbReference type="OrthoDB" id="1700726at2759"/>
<dbReference type="InParanoid" id="D2VBE7"/>
<dbReference type="Pfam" id="PF00501">
    <property type="entry name" value="AMP-binding"/>
    <property type="match status" value="1"/>
</dbReference>
<name>D2VBE7_NAEGR</name>
<keyword evidence="2" id="KW-0067">ATP-binding</keyword>
<dbReference type="Gene3D" id="3.40.50.12780">
    <property type="entry name" value="N-terminal domain of ligase-like"/>
    <property type="match status" value="1"/>
</dbReference>
<dbReference type="InterPro" id="IPR013120">
    <property type="entry name" value="FAR_NAD-bd"/>
</dbReference>
<gene>
    <name evidence="4" type="ORF">NAEGRDRAFT_66188</name>
</gene>
<dbReference type="Pfam" id="PF07993">
    <property type="entry name" value="NAD_binding_4"/>
    <property type="match status" value="1"/>
</dbReference>
<dbReference type="GO" id="GO:0004467">
    <property type="term" value="F:long-chain fatty acid-CoA ligase activity"/>
    <property type="evidence" value="ECO:0007669"/>
    <property type="project" value="TreeGrafter"/>
</dbReference>
<evidence type="ECO:0000313" key="5">
    <source>
        <dbReference type="Proteomes" id="UP000006671"/>
    </source>
</evidence>
<evidence type="ECO:0000313" key="4">
    <source>
        <dbReference type="EMBL" id="EFC45783.1"/>
    </source>
</evidence>
<dbReference type="PANTHER" id="PTHR43272:SF33">
    <property type="entry name" value="AMP-BINDING DOMAIN-CONTAINING PROTEIN-RELATED"/>
    <property type="match status" value="1"/>
</dbReference>
<dbReference type="PANTHER" id="PTHR43272">
    <property type="entry name" value="LONG-CHAIN-FATTY-ACID--COA LIGASE"/>
    <property type="match status" value="1"/>
</dbReference>
<dbReference type="PROSITE" id="PS50075">
    <property type="entry name" value="CARRIER"/>
    <property type="match status" value="1"/>
</dbReference>
<protein>
    <submittedName>
        <fullName evidence="4">Predicted protein</fullName>
    </submittedName>
</protein>
<dbReference type="InterPro" id="IPR042099">
    <property type="entry name" value="ANL_N_sf"/>
</dbReference>
<dbReference type="eggNOG" id="KOG1178">
    <property type="taxonomic scope" value="Eukaryota"/>
</dbReference>
<dbReference type="STRING" id="5762.D2VBE7"/>
<evidence type="ECO:0000256" key="2">
    <source>
        <dbReference type="ARBA" id="ARBA00022840"/>
    </source>
</evidence>
<evidence type="ECO:0000256" key="1">
    <source>
        <dbReference type="ARBA" id="ARBA00022741"/>
    </source>
</evidence>
<dbReference type="Pfam" id="PF00550">
    <property type="entry name" value="PP-binding"/>
    <property type="match status" value="1"/>
</dbReference>
<organism evidence="5">
    <name type="scientific">Naegleria gruberi</name>
    <name type="common">Amoeba</name>
    <dbReference type="NCBI Taxonomy" id="5762"/>
    <lineage>
        <taxon>Eukaryota</taxon>
        <taxon>Discoba</taxon>
        <taxon>Heterolobosea</taxon>
        <taxon>Tetramitia</taxon>
        <taxon>Eutetramitia</taxon>
        <taxon>Vahlkampfiidae</taxon>
        <taxon>Naegleria</taxon>
    </lineage>
</organism>
<dbReference type="RefSeq" id="XP_002678527.1">
    <property type="nucleotide sequence ID" value="XM_002678481.1"/>
</dbReference>
<feature type="domain" description="Carrier" evidence="3">
    <location>
        <begin position="600"/>
        <end position="674"/>
    </location>
</feature>
<dbReference type="GO" id="GO:0016020">
    <property type="term" value="C:membrane"/>
    <property type="evidence" value="ECO:0007669"/>
    <property type="project" value="TreeGrafter"/>
</dbReference>
<keyword evidence="1" id="KW-0547">Nucleotide-binding</keyword>
<dbReference type="KEGG" id="ngr:NAEGRDRAFT_66188"/>
<dbReference type="eggNOG" id="KOG1256">
    <property type="taxonomic scope" value="Eukaryota"/>
</dbReference>